<organism evidence="2 3">
    <name type="scientific">Sphaerimonospora thailandensis</name>
    <dbReference type="NCBI Taxonomy" id="795644"/>
    <lineage>
        <taxon>Bacteria</taxon>
        <taxon>Bacillati</taxon>
        <taxon>Actinomycetota</taxon>
        <taxon>Actinomycetes</taxon>
        <taxon>Streptosporangiales</taxon>
        <taxon>Streptosporangiaceae</taxon>
        <taxon>Sphaerimonospora</taxon>
    </lineage>
</organism>
<reference evidence="2" key="1">
    <citation type="submission" date="2021-01" db="EMBL/GenBank/DDBJ databases">
        <title>Whole genome shotgun sequence of Sphaerimonospora thailandensis NBRC 107569.</title>
        <authorList>
            <person name="Komaki H."/>
            <person name="Tamura T."/>
        </authorList>
    </citation>
    <scope>NUCLEOTIDE SEQUENCE</scope>
    <source>
        <strain evidence="2">NBRC 107569</strain>
    </source>
</reference>
<sequence>MSPLPDEPPPHRSGASHLRKSHGTDRWDESFLPGDRDPGHDSRIIFTQQGERLGIQHQQRRRERDVRTPHSPNHARLASSMTSSDKGPTRRSWSVTISSAFSSAKPYSAA</sequence>
<dbReference type="EMBL" id="BOOG01000007">
    <property type="protein sequence ID" value="GIH68338.1"/>
    <property type="molecule type" value="Genomic_DNA"/>
</dbReference>
<dbReference type="AlphaFoldDB" id="A0A8J3R970"/>
<protein>
    <submittedName>
        <fullName evidence="2">Uncharacterized protein</fullName>
    </submittedName>
</protein>
<feature type="region of interest" description="Disordered" evidence="1">
    <location>
        <begin position="1"/>
        <end position="92"/>
    </location>
</feature>
<name>A0A8J3R970_9ACTN</name>
<proteinExistence type="predicted"/>
<evidence type="ECO:0000256" key="1">
    <source>
        <dbReference type="SAM" id="MobiDB-lite"/>
    </source>
</evidence>
<feature type="compositionally biased region" description="Polar residues" evidence="1">
    <location>
        <begin position="79"/>
        <end position="92"/>
    </location>
</feature>
<gene>
    <name evidence="2" type="ORF">Mth01_05910</name>
</gene>
<comment type="caution">
    <text evidence="2">The sequence shown here is derived from an EMBL/GenBank/DDBJ whole genome shotgun (WGS) entry which is preliminary data.</text>
</comment>
<feature type="compositionally biased region" description="Basic and acidic residues" evidence="1">
    <location>
        <begin position="22"/>
        <end position="43"/>
    </location>
</feature>
<accession>A0A8J3R970</accession>
<evidence type="ECO:0000313" key="3">
    <source>
        <dbReference type="Proteomes" id="UP000610966"/>
    </source>
</evidence>
<evidence type="ECO:0000313" key="2">
    <source>
        <dbReference type="EMBL" id="GIH68338.1"/>
    </source>
</evidence>
<dbReference type="Proteomes" id="UP000610966">
    <property type="component" value="Unassembled WGS sequence"/>
</dbReference>
<keyword evidence="3" id="KW-1185">Reference proteome</keyword>